<dbReference type="Pfam" id="PF03799">
    <property type="entry name" value="FtsQ_DivIB_C"/>
    <property type="match status" value="1"/>
</dbReference>
<dbReference type="InterPro" id="IPR050487">
    <property type="entry name" value="FtsQ_DivIB"/>
</dbReference>
<keyword evidence="4 8" id="KW-0812">Transmembrane</keyword>
<comment type="similarity">
    <text evidence="8">Belongs to the FtsQ/DivIB family. DivIB subfamily.</text>
</comment>
<keyword evidence="7 8" id="KW-0131">Cell cycle</keyword>
<dbReference type="HAMAP" id="MF_00912">
    <property type="entry name" value="DivIB"/>
    <property type="match status" value="1"/>
</dbReference>
<dbReference type="InterPro" id="IPR034746">
    <property type="entry name" value="POTRA"/>
</dbReference>
<dbReference type="AlphaFoldDB" id="G5JVZ8"/>
<dbReference type="GO" id="GO:0005886">
    <property type="term" value="C:plasma membrane"/>
    <property type="evidence" value="ECO:0007669"/>
    <property type="project" value="UniProtKB-SubCell"/>
</dbReference>
<sequence length="383" mass="43819">MAKDKDRDKEKQENKETASLTQWQQRNLEFLKKRQEEKLEKEKKEEQRMAEKKAQFQAEKETDKPVKKVTETTDEKSAKEAKEESFKSIAQTKKKKVKKKKKAPVIPRKELWQALLIIIISSFVLMASLFMISPFSRQKTVSVSGSKNAIEAEIIEKSGIKKSDYLTHLIFNRKHYEKAIEQKDNWIKKARIDYRFPNKFTIKVKEYNILAYTQTDKGYIPILENGTRVDTVNASELPESFLKINLDDKEAVRRLVQKLAKVDKAIVEQIKTISSANSRSTKDLLLLEMKDGYTIRVPLSDIDTKLPYYPKIKKDKADGSIIDMEVGLYSTSPEIEAKLDDNRSKANSESSNNSTTPDKENTSSDADSSQSSSDAVTEATTSQ</sequence>
<evidence type="ECO:0000256" key="2">
    <source>
        <dbReference type="ARBA" id="ARBA00022475"/>
    </source>
</evidence>
<dbReference type="InterPro" id="IPR013685">
    <property type="entry name" value="POTRA_FtsQ_type"/>
</dbReference>
<dbReference type="InterPro" id="IPR005548">
    <property type="entry name" value="Cell_div_FtsQ/DivIB_C"/>
</dbReference>
<feature type="compositionally biased region" description="Polar residues" evidence="9">
    <location>
        <begin position="17"/>
        <end position="27"/>
    </location>
</feature>
<keyword evidence="2 8" id="KW-1003">Cell membrane</keyword>
<dbReference type="EMBL" id="AEUW02000001">
    <property type="protein sequence ID" value="EHJ51868.1"/>
    <property type="molecule type" value="Genomic_DNA"/>
</dbReference>
<keyword evidence="6 8" id="KW-0472">Membrane</keyword>
<organism evidence="11 12">
    <name type="scientific">Streptococcus macacae NCTC 11558</name>
    <dbReference type="NCBI Taxonomy" id="764298"/>
    <lineage>
        <taxon>Bacteria</taxon>
        <taxon>Bacillati</taxon>
        <taxon>Bacillota</taxon>
        <taxon>Bacilli</taxon>
        <taxon>Lactobacillales</taxon>
        <taxon>Streptococcaceae</taxon>
        <taxon>Streptococcus</taxon>
    </lineage>
</organism>
<dbReference type="Pfam" id="PF08478">
    <property type="entry name" value="POTRA_1"/>
    <property type="match status" value="1"/>
</dbReference>
<dbReference type="OrthoDB" id="1819027at2"/>
<feature type="domain" description="POTRA" evidence="10">
    <location>
        <begin position="136"/>
        <end position="207"/>
    </location>
</feature>
<evidence type="ECO:0000256" key="1">
    <source>
        <dbReference type="ARBA" id="ARBA00004370"/>
    </source>
</evidence>
<feature type="compositionally biased region" description="Polar residues" evidence="9">
    <location>
        <begin position="347"/>
        <end position="356"/>
    </location>
</feature>
<keyword evidence="5 8" id="KW-1133">Transmembrane helix</keyword>
<evidence type="ECO:0000256" key="6">
    <source>
        <dbReference type="ARBA" id="ARBA00023136"/>
    </source>
</evidence>
<accession>G5JVZ8</accession>
<feature type="compositionally biased region" description="Basic and acidic residues" evidence="9">
    <location>
        <begin position="335"/>
        <end position="346"/>
    </location>
</feature>
<dbReference type="PROSITE" id="PS51779">
    <property type="entry name" value="POTRA"/>
    <property type="match status" value="1"/>
</dbReference>
<feature type="region of interest" description="Disordered" evidence="9">
    <location>
        <begin position="333"/>
        <end position="383"/>
    </location>
</feature>
<dbReference type="GO" id="GO:0043093">
    <property type="term" value="P:FtsZ-dependent cytokinesis"/>
    <property type="evidence" value="ECO:0007669"/>
    <property type="project" value="UniProtKB-UniRule"/>
</dbReference>
<comment type="subcellular location">
    <subcellularLocation>
        <location evidence="8">Cell membrane</location>
        <topology evidence="8">Single-pass type II membrane protein</topology>
    </subcellularLocation>
    <subcellularLocation>
        <location evidence="1">Membrane</location>
    </subcellularLocation>
    <text evidence="8">Localizes to the division septum.</text>
</comment>
<reference evidence="11 12" key="1">
    <citation type="journal article" date="2014" name="Int. J. Syst. Evol. Microbiol.">
        <title>Phylogenomics and the dynamic genome evolution of the genus Streptococcus.</title>
        <authorList>
            <consortium name="The Broad Institute Genome Sequencing Platform"/>
            <person name="Richards V.P."/>
            <person name="Palmer S.R."/>
            <person name="Pavinski Bitar P.D."/>
            <person name="Qin X."/>
            <person name="Weinstock G.M."/>
            <person name="Highlander S.K."/>
            <person name="Town C.D."/>
            <person name="Burne R.A."/>
            <person name="Stanhope M.J."/>
        </authorList>
    </citation>
    <scope>NUCLEOTIDE SEQUENCE [LARGE SCALE GENOMIC DNA]</scope>
    <source>
        <strain evidence="11 12">NCTC 11558</strain>
    </source>
</reference>
<gene>
    <name evidence="8" type="primary">divIB</name>
    <name evidence="11" type="ORF">STRMA_1167</name>
</gene>
<evidence type="ECO:0000256" key="3">
    <source>
        <dbReference type="ARBA" id="ARBA00022618"/>
    </source>
</evidence>
<evidence type="ECO:0000313" key="12">
    <source>
        <dbReference type="Proteomes" id="UP000003573"/>
    </source>
</evidence>
<dbReference type="STRING" id="764298.STRMA_1167"/>
<name>G5JVZ8_9STRE</name>
<evidence type="ECO:0000313" key="11">
    <source>
        <dbReference type="EMBL" id="EHJ51868.1"/>
    </source>
</evidence>
<feature type="compositionally biased region" description="Basic and acidic residues" evidence="9">
    <location>
        <begin position="29"/>
        <end position="85"/>
    </location>
</feature>
<feature type="region of interest" description="Disordered" evidence="9">
    <location>
        <begin position="1"/>
        <end position="85"/>
    </location>
</feature>
<comment type="caution">
    <text evidence="11">The sequence shown here is derived from an EMBL/GenBank/DDBJ whole genome shotgun (WGS) entry which is preliminary data.</text>
</comment>
<evidence type="ECO:0000256" key="9">
    <source>
        <dbReference type="SAM" id="MobiDB-lite"/>
    </source>
</evidence>
<dbReference type="eggNOG" id="COG1589">
    <property type="taxonomic scope" value="Bacteria"/>
</dbReference>
<evidence type="ECO:0000256" key="4">
    <source>
        <dbReference type="ARBA" id="ARBA00022692"/>
    </source>
</evidence>
<evidence type="ECO:0000256" key="5">
    <source>
        <dbReference type="ARBA" id="ARBA00022989"/>
    </source>
</evidence>
<evidence type="ECO:0000256" key="7">
    <source>
        <dbReference type="ARBA" id="ARBA00023306"/>
    </source>
</evidence>
<comment type="function">
    <text evidence="8">Cell division protein that may be involved in stabilizing or promoting the assembly of the division complex.</text>
</comment>
<keyword evidence="3 8" id="KW-0132">Cell division</keyword>
<keyword evidence="12" id="KW-1185">Reference proteome</keyword>
<feature type="compositionally biased region" description="Low complexity" evidence="9">
    <location>
        <begin position="363"/>
        <end position="375"/>
    </location>
</feature>
<feature type="transmembrane region" description="Helical" evidence="8">
    <location>
        <begin position="111"/>
        <end position="132"/>
    </location>
</feature>
<evidence type="ECO:0000256" key="8">
    <source>
        <dbReference type="HAMAP-Rule" id="MF_00912"/>
    </source>
</evidence>
<dbReference type="RefSeq" id="WP_003079163.1">
    <property type="nucleotide sequence ID" value="NZ_AEUW02000001.1"/>
</dbReference>
<dbReference type="Proteomes" id="UP000003573">
    <property type="component" value="Unassembled WGS sequence"/>
</dbReference>
<dbReference type="PANTHER" id="PTHR37820:SF1">
    <property type="entry name" value="CELL DIVISION PROTEIN FTSQ"/>
    <property type="match status" value="1"/>
</dbReference>
<proteinExistence type="inferred from homology"/>
<dbReference type="InterPro" id="IPR026580">
    <property type="entry name" value="DivIB"/>
</dbReference>
<dbReference type="PANTHER" id="PTHR37820">
    <property type="entry name" value="CELL DIVISION PROTEIN DIVIB"/>
    <property type="match status" value="1"/>
</dbReference>
<protein>
    <recommendedName>
        <fullName evidence="8">Cell division protein DivIB</fullName>
    </recommendedName>
</protein>
<dbReference type="Gene3D" id="3.40.50.10960">
    <property type="match status" value="1"/>
</dbReference>
<feature type="compositionally biased region" description="Basic and acidic residues" evidence="9">
    <location>
        <begin position="1"/>
        <end position="16"/>
    </location>
</feature>
<evidence type="ECO:0000259" key="10">
    <source>
        <dbReference type="PROSITE" id="PS51779"/>
    </source>
</evidence>
<dbReference type="GO" id="GO:0032153">
    <property type="term" value="C:cell division site"/>
    <property type="evidence" value="ECO:0007669"/>
    <property type="project" value="UniProtKB-UniRule"/>
</dbReference>